<evidence type="ECO:0000256" key="4">
    <source>
        <dbReference type="ARBA" id="ARBA00013346"/>
    </source>
</evidence>
<dbReference type="NCBIfam" id="TIGR04364">
    <property type="entry name" value="methyltran_FxLD"/>
    <property type="match status" value="1"/>
</dbReference>
<evidence type="ECO:0000256" key="11">
    <source>
        <dbReference type="ARBA" id="ARBA00031350"/>
    </source>
</evidence>
<dbReference type="PANTHER" id="PTHR11579:SF0">
    <property type="entry name" value="PROTEIN-L-ISOASPARTATE(D-ASPARTATE) O-METHYLTRANSFERASE"/>
    <property type="match status" value="1"/>
</dbReference>
<dbReference type="Proteomes" id="UP001589894">
    <property type="component" value="Unassembled WGS sequence"/>
</dbReference>
<dbReference type="RefSeq" id="WP_377343486.1">
    <property type="nucleotide sequence ID" value="NZ_JBHLUE010000026.1"/>
</dbReference>
<dbReference type="InterPro" id="IPR027573">
    <property type="entry name" value="Methyltran_FxLD"/>
</dbReference>
<dbReference type="InterPro" id="IPR029063">
    <property type="entry name" value="SAM-dependent_MTases_sf"/>
</dbReference>
<evidence type="ECO:0000256" key="3">
    <source>
        <dbReference type="ARBA" id="ARBA00011890"/>
    </source>
</evidence>
<dbReference type="SUPFAM" id="SSF53335">
    <property type="entry name" value="S-adenosyl-L-methionine-dependent methyltransferases"/>
    <property type="match status" value="1"/>
</dbReference>
<evidence type="ECO:0000256" key="6">
    <source>
        <dbReference type="ARBA" id="ARBA00022603"/>
    </source>
</evidence>
<evidence type="ECO:0000256" key="1">
    <source>
        <dbReference type="ARBA" id="ARBA00004496"/>
    </source>
</evidence>
<protein>
    <recommendedName>
        <fullName evidence="4">Protein-L-isoaspartate O-methyltransferase</fullName>
        <ecNumber evidence="3">2.1.1.77</ecNumber>
    </recommendedName>
    <alternativeName>
        <fullName evidence="11">L-isoaspartyl protein carboxyl methyltransferase</fullName>
    </alternativeName>
    <alternativeName>
        <fullName evidence="9">Protein L-isoaspartyl methyltransferase</fullName>
    </alternativeName>
    <alternativeName>
        <fullName evidence="10">Protein-beta-aspartate methyltransferase</fullName>
    </alternativeName>
</protein>
<proteinExistence type="inferred from homology"/>
<dbReference type="EMBL" id="JBHLUE010000026">
    <property type="protein sequence ID" value="MFC0567512.1"/>
    <property type="molecule type" value="Genomic_DNA"/>
</dbReference>
<keyword evidence="13" id="KW-1185">Reference proteome</keyword>
<name>A0ABV6P3A4_9ACTN</name>
<comment type="subcellular location">
    <subcellularLocation>
        <location evidence="1">Cytoplasm</location>
    </subcellularLocation>
</comment>
<evidence type="ECO:0000256" key="2">
    <source>
        <dbReference type="ARBA" id="ARBA00005369"/>
    </source>
</evidence>
<evidence type="ECO:0000313" key="12">
    <source>
        <dbReference type="EMBL" id="MFC0567512.1"/>
    </source>
</evidence>
<keyword evidence="8" id="KW-0949">S-adenosyl-L-methionine</keyword>
<dbReference type="EC" id="2.1.1.77" evidence="3"/>
<dbReference type="GO" id="GO:0032259">
    <property type="term" value="P:methylation"/>
    <property type="evidence" value="ECO:0007669"/>
    <property type="project" value="UniProtKB-KW"/>
</dbReference>
<keyword evidence="7" id="KW-0808">Transferase</keyword>
<keyword evidence="5" id="KW-0963">Cytoplasm</keyword>
<evidence type="ECO:0000256" key="10">
    <source>
        <dbReference type="ARBA" id="ARBA00031323"/>
    </source>
</evidence>
<dbReference type="InterPro" id="IPR000682">
    <property type="entry name" value="PCMT"/>
</dbReference>
<dbReference type="Pfam" id="PF01135">
    <property type="entry name" value="PCMT"/>
    <property type="match status" value="1"/>
</dbReference>
<comment type="caution">
    <text evidence="12">The sequence shown here is derived from an EMBL/GenBank/DDBJ whole genome shotgun (WGS) entry which is preliminary data.</text>
</comment>
<evidence type="ECO:0000256" key="7">
    <source>
        <dbReference type="ARBA" id="ARBA00022679"/>
    </source>
</evidence>
<evidence type="ECO:0000256" key="9">
    <source>
        <dbReference type="ARBA" id="ARBA00030757"/>
    </source>
</evidence>
<sequence length="406" mass="43737">MIDADPAATMRQRLAEQLTGKGLLAQPEVAAAFRAVPRHLFAPPGTSLEAAYADEALVTKRDADGKATSSISAPWLQAYMVQTAGLRPGARVLEIGSGGYNAALVAEIVGPTGAVTSIDIDTDVVGHARAALTRAGYLHVQVFPADAEHGYPARAPYDAIIVTVEANDIPPAWTAQLAPGGVLVVPLRIRANTRCLTLRRQDDHLTATAALQCGFVPMQGHGHSPTHRLSLLGEDAVLELDEATSLNPTAFGAALHQPRAEAWSPVALATDDNTAFESLHLWLASQPRPFAVLTVDRERTAGLLDPQDRFVCPTLLAPDSLAYLTVRRSDDSRWQLGAHGFGPHGTDLAQEMTDLIRIWDRHHRHTDDPHITIHRAGTQLSPSASPRLLVRRRHTVIAVAWPGRHS</sequence>
<reference evidence="12 13" key="1">
    <citation type="submission" date="2024-09" db="EMBL/GenBank/DDBJ databases">
        <authorList>
            <person name="Sun Q."/>
            <person name="Mori K."/>
        </authorList>
    </citation>
    <scope>NUCLEOTIDE SEQUENCE [LARGE SCALE GENOMIC DNA]</scope>
    <source>
        <strain evidence="12 13">TBRC 2205</strain>
    </source>
</reference>
<dbReference type="CDD" id="cd02440">
    <property type="entry name" value="AdoMet_MTases"/>
    <property type="match status" value="1"/>
</dbReference>
<accession>A0ABV6P3A4</accession>
<evidence type="ECO:0000313" key="13">
    <source>
        <dbReference type="Proteomes" id="UP001589894"/>
    </source>
</evidence>
<comment type="similarity">
    <text evidence="2">Belongs to the methyltransferase superfamily. L-isoaspartyl/D-aspartyl protein methyltransferase family.</text>
</comment>
<evidence type="ECO:0000256" key="8">
    <source>
        <dbReference type="ARBA" id="ARBA00022691"/>
    </source>
</evidence>
<dbReference type="Gene3D" id="3.40.50.150">
    <property type="entry name" value="Vaccinia Virus protein VP39"/>
    <property type="match status" value="1"/>
</dbReference>
<organism evidence="12 13">
    <name type="scientific">Plantactinospora siamensis</name>
    <dbReference type="NCBI Taxonomy" id="555372"/>
    <lineage>
        <taxon>Bacteria</taxon>
        <taxon>Bacillati</taxon>
        <taxon>Actinomycetota</taxon>
        <taxon>Actinomycetes</taxon>
        <taxon>Micromonosporales</taxon>
        <taxon>Micromonosporaceae</taxon>
        <taxon>Plantactinospora</taxon>
    </lineage>
</organism>
<keyword evidence="6 12" id="KW-0489">Methyltransferase</keyword>
<gene>
    <name evidence="12" type="primary">fxlM</name>
    <name evidence="12" type="ORF">ACFFHU_25670</name>
</gene>
<dbReference type="PANTHER" id="PTHR11579">
    <property type="entry name" value="PROTEIN-L-ISOASPARTATE O-METHYLTRANSFERASE"/>
    <property type="match status" value="1"/>
</dbReference>
<dbReference type="GO" id="GO:0008168">
    <property type="term" value="F:methyltransferase activity"/>
    <property type="evidence" value="ECO:0007669"/>
    <property type="project" value="UniProtKB-KW"/>
</dbReference>
<evidence type="ECO:0000256" key="5">
    <source>
        <dbReference type="ARBA" id="ARBA00022490"/>
    </source>
</evidence>